<dbReference type="EMBL" id="PP511520">
    <property type="protein sequence ID" value="XCD04957.1"/>
    <property type="molecule type" value="Genomic_DNA"/>
</dbReference>
<dbReference type="Gene3D" id="2.60.40.3940">
    <property type="match status" value="1"/>
</dbReference>
<reference evidence="1" key="1">
    <citation type="submission" date="2024-03" db="EMBL/GenBank/DDBJ databases">
        <title>Diverse circular DNA viruses in blood, oral, and fecal samples of captive lemurs.</title>
        <authorList>
            <person name="Paietta E.N."/>
            <person name="Kraberger S."/>
            <person name="Lund M.C."/>
            <person name="Custer J.M."/>
            <person name="Vargas K.M."/>
            <person name="Ehmke E.E."/>
            <person name="Yoder A.D."/>
            <person name="Varsani A."/>
        </authorList>
    </citation>
    <scope>NUCLEOTIDE SEQUENCE</scope>
    <source>
        <strain evidence="1">Duke_24FS_1</strain>
    </source>
</reference>
<evidence type="ECO:0000313" key="1">
    <source>
        <dbReference type="EMBL" id="XCD04957.1"/>
    </source>
</evidence>
<name>A0AAU8AZA5_9CAUD</name>
<evidence type="ECO:0008006" key="2">
    <source>
        <dbReference type="Google" id="ProtNLM"/>
    </source>
</evidence>
<sequence>MAEFITSSDVPKLVQNQFQQSATGTGYTVLPNGICLEWGSVSVSSGSQQVAVTLPKTLARVYNAVVCVQHPVNEGAYVAYVRAISTSTLTLYKYGSAANTLRWFVVGSVS</sequence>
<proteinExistence type="predicted"/>
<protein>
    <recommendedName>
        <fullName evidence="2">Capsid protein</fullName>
    </recommendedName>
</protein>
<accession>A0AAU8AZA5</accession>
<organism evidence="1">
    <name type="scientific">Dulem virus 41</name>
    <dbReference type="NCBI Taxonomy" id="3145759"/>
    <lineage>
        <taxon>Viruses</taxon>
        <taxon>Duplodnaviria</taxon>
        <taxon>Heunggongvirae</taxon>
        <taxon>Uroviricota</taxon>
        <taxon>Caudoviricetes</taxon>
    </lineage>
</organism>